<comment type="similarity">
    <text evidence="2">Belongs to the EBP family.</text>
</comment>
<evidence type="ECO:0000256" key="1">
    <source>
        <dbReference type="ARBA" id="ARBA00004141"/>
    </source>
</evidence>
<evidence type="ECO:0000256" key="7">
    <source>
        <dbReference type="SAM" id="Phobius"/>
    </source>
</evidence>
<keyword evidence="3 6" id="KW-0812">Transmembrane</keyword>
<feature type="transmembrane region" description="Helical" evidence="7">
    <location>
        <begin position="230"/>
        <end position="252"/>
    </location>
</feature>
<evidence type="ECO:0000259" key="8">
    <source>
        <dbReference type="PROSITE" id="PS51751"/>
    </source>
</evidence>
<dbReference type="GO" id="GO:0047750">
    <property type="term" value="F:cholestenol delta-isomerase activity"/>
    <property type="evidence" value="ECO:0007669"/>
    <property type="project" value="InterPro"/>
</dbReference>
<comment type="subcellular location">
    <subcellularLocation>
        <location evidence="1">Membrane</location>
        <topology evidence="1">Multi-pass membrane protein</topology>
    </subcellularLocation>
</comment>
<keyword evidence="10" id="KW-1185">Reference proteome</keyword>
<dbReference type="InterPro" id="IPR033118">
    <property type="entry name" value="EXPERA"/>
</dbReference>
<dbReference type="PANTHER" id="PTHR14207">
    <property type="entry name" value="STEROL ISOMERASE"/>
    <property type="match status" value="1"/>
</dbReference>
<feature type="transmembrane region" description="Helical" evidence="7">
    <location>
        <begin position="193"/>
        <end position="210"/>
    </location>
</feature>
<proteinExistence type="inferred from homology"/>
<feature type="domain" description="EXPERA" evidence="8">
    <location>
        <begin position="54"/>
        <end position="248"/>
    </location>
</feature>
<keyword evidence="5 6" id="KW-0472">Membrane</keyword>
<evidence type="ECO:0000256" key="3">
    <source>
        <dbReference type="ARBA" id="ARBA00022692"/>
    </source>
</evidence>
<feature type="transmembrane region" description="Helical" evidence="7">
    <location>
        <begin position="59"/>
        <end position="78"/>
    </location>
</feature>
<name>A0AA40BSW5_9PEZI</name>
<evidence type="ECO:0000313" key="10">
    <source>
        <dbReference type="Proteomes" id="UP001172159"/>
    </source>
</evidence>
<reference evidence="9" key="1">
    <citation type="submission" date="2023-06" db="EMBL/GenBank/DDBJ databases">
        <title>Genome-scale phylogeny and comparative genomics of the fungal order Sordariales.</title>
        <authorList>
            <consortium name="Lawrence Berkeley National Laboratory"/>
            <person name="Hensen N."/>
            <person name="Bonometti L."/>
            <person name="Westerberg I."/>
            <person name="Brannstrom I.O."/>
            <person name="Guillou S."/>
            <person name="Cros-Aarteil S."/>
            <person name="Calhoun S."/>
            <person name="Haridas S."/>
            <person name="Kuo A."/>
            <person name="Mondo S."/>
            <person name="Pangilinan J."/>
            <person name="Riley R."/>
            <person name="Labutti K."/>
            <person name="Andreopoulos B."/>
            <person name="Lipzen A."/>
            <person name="Chen C."/>
            <person name="Yanf M."/>
            <person name="Daum C."/>
            <person name="Ng V."/>
            <person name="Clum A."/>
            <person name="Steindorff A."/>
            <person name="Ohm R."/>
            <person name="Martin F."/>
            <person name="Silar P."/>
            <person name="Natvig D."/>
            <person name="Lalanne C."/>
            <person name="Gautier V."/>
            <person name="Ament-Velasquez S.L."/>
            <person name="Kruys A."/>
            <person name="Hutchinson M.I."/>
            <person name="Powell A.J."/>
            <person name="Barry K."/>
            <person name="Miller A.N."/>
            <person name="Grigoriev I.V."/>
            <person name="Debuchy R."/>
            <person name="Gladieux P."/>
            <person name="Thoren M.H."/>
            <person name="Johannesson H."/>
        </authorList>
    </citation>
    <scope>NUCLEOTIDE SEQUENCE</scope>
    <source>
        <strain evidence="9">CBS 540.89</strain>
    </source>
</reference>
<evidence type="ECO:0000256" key="5">
    <source>
        <dbReference type="ARBA" id="ARBA00023136"/>
    </source>
</evidence>
<feature type="transmembrane region" description="Helical" evidence="7">
    <location>
        <begin position="312"/>
        <end position="336"/>
    </location>
</feature>
<evidence type="ECO:0000313" key="9">
    <source>
        <dbReference type="EMBL" id="KAK0739718.1"/>
    </source>
</evidence>
<feature type="transmembrane region" description="Helical" evidence="7">
    <location>
        <begin position="159"/>
        <end position="181"/>
    </location>
</feature>
<dbReference type="PANTHER" id="PTHR14207:SF1">
    <property type="entry name" value="EMOPAMIL-BINDING PROTEIN-LIKE"/>
    <property type="match status" value="1"/>
</dbReference>
<dbReference type="GO" id="GO:0016125">
    <property type="term" value="P:sterol metabolic process"/>
    <property type="evidence" value="ECO:0007669"/>
    <property type="project" value="InterPro"/>
</dbReference>
<evidence type="ECO:0000256" key="6">
    <source>
        <dbReference type="PROSITE-ProRule" id="PRU01087"/>
    </source>
</evidence>
<dbReference type="GO" id="GO:0005783">
    <property type="term" value="C:endoplasmic reticulum"/>
    <property type="evidence" value="ECO:0007669"/>
    <property type="project" value="TreeGrafter"/>
</dbReference>
<dbReference type="PROSITE" id="PS51751">
    <property type="entry name" value="EXPERA"/>
    <property type="match status" value="1"/>
</dbReference>
<protein>
    <submittedName>
        <fullName evidence="9">Emopamil binding protein-domain-containing protein</fullName>
    </submittedName>
</protein>
<evidence type="ECO:0000256" key="4">
    <source>
        <dbReference type="ARBA" id="ARBA00022989"/>
    </source>
</evidence>
<feature type="transmembrane region" description="Helical" evidence="7">
    <location>
        <begin position="26"/>
        <end position="47"/>
    </location>
</feature>
<dbReference type="AlphaFoldDB" id="A0AA40BSW5"/>
<sequence>MASSTASPSGGNEPLTFLEMIDQTTIISLLSTLAILFAALGLSKLVLDKSTPGRLRFLFVWHAFDALIHFILEGSFVYHCLFSSTSVREVKGDYFPTPYYYLGEDQKGRVWGSQAAAAAAGAGAGAGAAGKGGNFVLGALAELWMVYAKADRRWAGVDLATLSIEIITVVFGGLMAGLVCWDLARGNVARGNLAMIILATAELYGGYMTFMPEWLSGSLNLDTSNFMYKWIFLVFFNGLWVVIPLYAIYVAGSDIYDAIWVRSIVEEQKKGECVAVVVRAEPESRGRLRKAELIGPSLFISRTIYIKINKNYFIIKIIIILRNITIIKFIKAFILIKNNKDKSKDNEGNNNKTLILFSNKNNLSSIFRLFNCLTLVRFSYIII</sequence>
<comment type="caution">
    <text evidence="9">The sequence shown here is derived from an EMBL/GenBank/DDBJ whole genome shotgun (WGS) entry which is preliminary data.</text>
</comment>
<dbReference type="Proteomes" id="UP001172159">
    <property type="component" value="Unassembled WGS sequence"/>
</dbReference>
<dbReference type="EMBL" id="JAUKTV010000004">
    <property type="protein sequence ID" value="KAK0739718.1"/>
    <property type="molecule type" value="Genomic_DNA"/>
</dbReference>
<organism evidence="9 10">
    <name type="scientific">Apiosordaria backusii</name>
    <dbReference type="NCBI Taxonomy" id="314023"/>
    <lineage>
        <taxon>Eukaryota</taxon>
        <taxon>Fungi</taxon>
        <taxon>Dikarya</taxon>
        <taxon>Ascomycota</taxon>
        <taxon>Pezizomycotina</taxon>
        <taxon>Sordariomycetes</taxon>
        <taxon>Sordariomycetidae</taxon>
        <taxon>Sordariales</taxon>
        <taxon>Lasiosphaeriaceae</taxon>
        <taxon>Apiosordaria</taxon>
    </lineage>
</organism>
<dbReference type="Pfam" id="PF05241">
    <property type="entry name" value="EBP"/>
    <property type="match status" value="1"/>
</dbReference>
<dbReference type="InterPro" id="IPR007905">
    <property type="entry name" value="EBP"/>
</dbReference>
<keyword evidence="4 6" id="KW-1133">Transmembrane helix</keyword>
<evidence type="ECO:0000256" key="2">
    <source>
        <dbReference type="ARBA" id="ARBA00008337"/>
    </source>
</evidence>
<accession>A0AA40BSW5</accession>
<dbReference type="GO" id="GO:0016020">
    <property type="term" value="C:membrane"/>
    <property type="evidence" value="ECO:0007669"/>
    <property type="project" value="UniProtKB-SubCell"/>
</dbReference>
<gene>
    <name evidence="9" type="ORF">B0T21DRAFT_391818</name>
</gene>